<evidence type="ECO:0000313" key="5">
    <source>
        <dbReference type="EMBL" id="MCD5315812.1"/>
    </source>
</evidence>
<sequence length="227" mass="24773">MLTGAPSQIRRSLDELISAAALAADDERRLPPERALAQQFGCTRAEIRSAMIQFEEEGRVSRHVGRGTFAVAAVARPEQIDSAGEGFSPSAVMTVSLLFEPEVAALAALSATQSDIDELEHCLARAQDVQGSWEDFEAWDISVHRTVAAATHNPEIVAMVDILNSARNTLGWVERKNRGVTVRTRAETYDHHRDLVAAIRGRDRQAAAESMAGHVRSVRHSVLGIDQ</sequence>
<dbReference type="InterPro" id="IPR036388">
    <property type="entry name" value="WH-like_DNA-bd_sf"/>
</dbReference>
<dbReference type="PANTHER" id="PTHR43537:SF5">
    <property type="entry name" value="UXU OPERON TRANSCRIPTIONAL REGULATOR"/>
    <property type="match status" value="1"/>
</dbReference>
<dbReference type="SMART" id="SM00895">
    <property type="entry name" value="FCD"/>
    <property type="match status" value="1"/>
</dbReference>
<evidence type="ECO:0000313" key="6">
    <source>
        <dbReference type="Proteomes" id="UP001138997"/>
    </source>
</evidence>
<dbReference type="GO" id="GO:0003677">
    <property type="term" value="F:DNA binding"/>
    <property type="evidence" value="ECO:0007669"/>
    <property type="project" value="UniProtKB-KW"/>
</dbReference>
<accession>A0A9X1NIT6</accession>
<dbReference type="InterPro" id="IPR036390">
    <property type="entry name" value="WH_DNA-bd_sf"/>
</dbReference>
<evidence type="ECO:0000259" key="4">
    <source>
        <dbReference type="PROSITE" id="PS50949"/>
    </source>
</evidence>
<comment type="caution">
    <text evidence="5">The sequence shown here is derived from an EMBL/GenBank/DDBJ whole genome shotgun (WGS) entry which is preliminary data.</text>
</comment>
<keyword evidence="6" id="KW-1185">Reference proteome</keyword>
<dbReference type="SMART" id="SM00345">
    <property type="entry name" value="HTH_GNTR"/>
    <property type="match status" value="1"/>
</dbReference>
<dbReference type="AlphaFoldDB" id="A0A9X1NIT6"/>
<proteinExistence type="predicted"/>
<evidence type="ECO:0000256" key="2">
    <source>
        <dbReference type="ARBA" id="ARBA00023125"/>
    </source>
</evidence>
<dbReference type="Pfam" id="PF00392">
    <property type="entry name" value="GntR"/>
    <property type="match status" value="1"/>
</dbReference>
<dbReference type="SUPFAM" id="SSF48008">
    <property type="entry name" value="GntR ligand-binding domain-like"/>
    <property type="match status" value="1"/>
</dbReference>
<dbReference type="GO" id="GO:0003700">
    <property type="term" value="F:DNA-binding transcription factor activity"/>
    <property type="evidence" value="ECO:0007669"/>
    <property type="project" value="InterPro"/>
</dbReference>
<name>A0A9X1NIT6_9ACTN</name>
<dbReference type="Gene3D" id="1.10.10.10">
    <property type="entry name" value="Winged helix-like DNA-binding domain superfamily/Winged helix DNA-binding domain"/>
    <property type="match status" value="1"/>
</dbReference>
<dbReference type="Proteomes" id="UP001138997">
    <property type="component" value="Unassembled WGS sequence"/>
</dbReference>
<dbReference type="PROSITE" id="PS50949">
    <property type="entry name" value="HTH_GNTR"/>
    <property type="match status" value="1"/>
</dbReference>
<dbReference type="Gene3D" id="1.20.120.530">
    <property type="entry name" value="GntR ligand-binding domain-like"/>
    <property type="match status" value="1"/>
</dbReference>
<dbReference type="Pfam" id="PF07729">
    <property type="entry name" value="FCD"/>
    <property type="match status" value="1"/>
</dbReference>
<dbReference type="CDD" id="cd07377">
    <property type="entry name" value="WHTH_GntR"/>
    <property type="match status" value="1"/>
</dbReference>
<evidence type="ECO:0000256" key="3">
    <source>
        <dbReference type="ARBA" id="ARBA00023163"/>
    </source>
</evidence>
<evidence type="ECO:0000256" key="1">
    <source>
        <dbReference type="ARBA" id="ARBA00023015"/>
    </source>
</evidence>
<feature type="domain" description="HTH gntR-type" evidence="4">
    <location>
        <begin position="3"/>
        <end position="73"/>
    </location>
</feature>
<dbReference type="PANTHER" id="PTHR43537">
    <property type="entry name" value="TRANSCRIPTIONAL REGULATOR, GNTR FAMILY"/>
    <property type="match status" value="1"/>
</dbReference>
<dbReference type="PRINTS" id="PR00035">
    <property type="entry name" value="HTHGNTR"/>
</dbReference>
<keyword evidence="3" id="KW-0804">Transcription</keyword>
<dbReference type="SUPFAM" id="SSF46785">
    <property type="entry name" value="Winged helix' DNA-binding domain"/>
    <property type="match status" value="1"/>
</dbReference>
<protein>
    <submittedName>
        <fullName evidence="5">FCD domain-containing protein</fullName>
    </submittedName>
</protein>
<dbReference type="EMBL" id="JAJOMB010000024">
    <property type="protein sequence ID" value="MCD5315812.1"/>
    <property type="molecule type" value="Genomic_DNA"/>
</dbReference>
<dbReference type="InterPro" id="IPR011711">
    <property type="entry name" value="GntR_C"/>
</dbReference>
<dbReference type="InterPro" id="IPR008920">
    <property type="entry name" value="TF_FadR/GntR_C"/>
</dbReference>
<reference evidence="5" key="1">
    <citation type="submission" date="2021-11" db="EMBL/GenBank/DDBJ databases">
        <title>Streptomyces corallinus and Kineosporia corallina sp. nov., two new coral-derived marine actinobacteria.</title>
        <authorList>
            <person name="Buangrab K."/>
            <person name="Sutthacheep M."/>
            <person name="Yeemin T."/>
            <person name="Harunari E."/>
            <person name="Igarashi Y."/>
            <person name="Sripreechasak P."/>
            <person name="Kanchanasin P."/>
            <person name="Tanasupawat S."/>
            <person name="Phongsopitanun W."/>
        </authorList>
    </citation>
    <scope>NUCLEOTIDE SEQUENCE</scope>
    <source>
        <strain evidence="5">JCM 31032</strain>
    </source>
</reference>
<keyword evidence="2" id="KW-0238">DNA-binding</keyword>
<organism evidence="5 6">
    <name type="scientific">Kineosporia babensis</name>
    <dbReference type="NCBI Taxonomy" id="499548"/>
    <lineage>
        <taxon>Bacteria</taxon>
        <taxon>Bacillati</taxon>
        <taxon>Actinomycetota</taxon>
        <taxon>Actinomycetes</taxon>
        <taxon>Kineosporiales</taxon>
        <taxon>Kineosporiaceae</taxon>
        <taxon>Kineosporia</taxon>
    </lineage>
</organism>
<dbReference type="RefSeq" id="WP_231448631.1">
    <property type="nucleotide sequence ID" value="NZ_JAJOMB010000024.1"/>
</dbReference>
<keyword evidence="1" id="KW-0805">Transcription regulation</keyword>
<dbReference type="InterPro" id="IPR000524">
    <property type="entry name" value="Tscrpt_reg_HTH_GntR"/>
</dbReference>
<gene>
    <name evidence="5" type="ORF">LR394_33450</name>
</gene>